<dbReference type="Proteomes" id="UP000550729">
    <property type="component" value="Unassembled WGS sequence"/>
</dbReference>
<proteinExistence type="predicted"/>
<organism evidence="1 2">
    <name type="scientific">Gordonia asplenii</name>
    <dbReference type="NCBI Taxonomy" id="2725283"/>
    <lineage>
        <taxon>Bacteria</taxon>
        <taxon>Bacillati</taxon>
        <taxon>Actinomycetota</taxon>
        <taxon>Actinomycetes</taxon>
        <taxon>Mycobacteriales</taxon>
        <taxon>Gordoniaceae</taxon>
        <taxon>Gordonia</taxon>
    </lineage>
</organism>
<dbReference type="RefSeq" id="WP_170195915.1">
    <property type="nucleotide sequence ID" value="NZ_JABBNB010000023.1"/>
</dbReference>
<name>A0A848KXV1_9ACTN</name>
<evidence type="ECO:0000313" key="2">
    <source>
        <dbReference type="Proteomes" id="UP000550729"/>
    </source>
</evidence>
<sequence length="59" mass="6479">MVIVTVLGVAFFASSEPPEMATHEPHMTRIKTATPPMIASTFLLTRLPETPFPLATEPR</sequence>
<reference evidence="1 2" key="1">
    <citation type="submission" date="2020-04" db="EMBL/GenBank/DDBJ databases">
        <title>Gordonia sp. nov. TBRC 11910.</title>
        <authorList>
            <person name="Suriyachadkun C."/>
        </authorList>
    </citation>
    <scope>NUCLEOTIDE SEQUENCE [LARGE SCALE GENOMIC DNA]</scope>
    <source>
        <strain evidence="1 2">TBRC 11910</strain>
    </source>
</reference>
<keyword evidence="2" id="KW-1185">Reference proteome</keyword>
<dbReference type="EMBL" id="JABBNB010000023">
    <property type="protein sequence ID" value="NMO03480.1"/>
    <property type="molecule type" value="Genomic_DNA"/>
</dbReference>
<gene>
    <name evidence="1" type="ORF">HH308_19890</name>
</gene>
<evidence type="ECO:0000313" key="1">
    <source>
        <dbReference type="EMBL" id="NMO03480.1"/>
    </source>
</evidence>
<comment type="caution">
    <text evidence="1">The sequence shown here is derived from an EMBL/GenBank/DDBJ whole genome shotgun (WGS) entry which is preliminary data.</text>
</comment>
<accession>A0A848KXV1</accession>
<protein>
    <submittedName>
        <fullName evidence="1">Uncharacterized protein</fullName>
    </submittedName>
</protein>
<dbReference type="AlphaFoldDB" id="A0A848KXV1"/>